<organism evidence="3 4">
    <name type="scientific">Oceanobacter antarcticus</name>
    <dbReference type="NCBI Taxonomy" id="3133425"/>
    <lineage>
        <taxon>Bacteria</taxon>
        <taxon>Pseudomonadati</taxon>
        <taxon>Pseudomonadota</taxon>
        <taxon>Gammaproteobacteria</taxon>
        <taxon>Oceanospirillales</taxon>
        <taxon>Oceanospirillaceae</taxon>
        <taxon>Oceanobacter</taxon>
    </lineage>
</organism>
<keyword evidence="4" id="KW-1185">Reference proteome</keyword>
<dbReference type="SUPFAM" id="SSF54106">
    <property type="entry name" value="LysM domain"/>
    <property type="match status" value="1"/>
</dbReference>
<feature type="chain" id="PRO_5046992709" evidence="1">
    <location>
        <begin position="23"/>
        <end position="351"/>
    </location>
</feature>
<gene>
    <name evidence="3" type="ORF">WG929_16420</name>
</gene>
<dbReference type="Gene3D" id="3.10.350.10">
    <property type="entry name" value="LysM domain"/>
    <property type="match status" value="1"/>
</dbReference>
<dbReference type="InterPro" id="IPR052196">
    <property type="entry name" value="Bact_Kbp"/>
</dbReference>
<proteinExistence type="predicted"/>
<dbReference type="PANTHER" id="PTHR34700:SF4">
    <property type="entry name" value="PHAGE-LIKE ELEMENT PBSX PROTEIN XKDP"/>
    <property type="match status" value="1"/>
</dbReference>
<dbReference type="CDD" id="cd00118">
    <property type="entry name" value="LysM"/>
    <property type="match status" value="1"/>
</dbReference>
<feature type="signal peptide" evidence="1">
    <location>
        <begin position="1"/>
        <end position="22"/>
    </location>
</feature>
<evidence type="ECO:0000259" key="2">
    <source>
        <dbReference type="PROSITE" id="PS51782"/>
    </source>
</evidence>
<accession>A0ABW8NM69</accession>
<protein>
    <submittedName>
        <fullName evidence="3">LysM peptidoglycan-binding domain-containing protein</fullName>
    </submittedName>
</protein>
<dbReference type="RefSeq" id="WP_416206970.1">
    <property type="nucleotide sequence ID" value="NZ_JBBKTX010000022.1"/>
</dbReference>
<reference evidence="3 4" key="1">
    <citation type="submission" date="2024-03" db="EMBL/GenBank/DDBJ databases">
        <title>High-quality draft genome sequence of Oceanobacter sp. wDCs-4.</title>
        <authorList>
            <person name="Dong C."/>
        </authorList>
    </citation>
    <scope>NUCLEOTIDE SEQUENCE [LARGE SCALE GENOMIC DNA]</scope>
    <source>
        <strain evidence="4">wDCs-4</strain>
    </source>
</reference>
<name>A0ABW8NM69_9GAMM</name>
<dbReference type="EMBL" id="JBBKTX010000022">
    <property type="protein sequence ID" value="MFK4753999.1"/>
    <property type="molecule type" value="Genomic_DNA"/>
</dbReference>
<sequence>MSKTIKRLLFAALICVTANVSALQLLPNAPQEYVVVKGDTLWDISARYTNNPWKWPEIWYQNPQISNPHLIFPGDVIGLVTIDGQTRVSVVSRGDASRTVKLSPGMVKLQPTARIESIESAIPAIPAGAIRSYLREHRVVDGEILRNSPRILSGVDDHLLMGAGSSVYARGDFKLHNANAFGIFRQGQLYKDPETDEILGLEAIDIGLARVIARDDDIATIELDRTYQQVAVGDVLLPTEDRELVTQFFPKSPEHKVVGQILAVSGGVSQVGQFDVVVLNRGERDYLEPGDVLVINKAGAVVFDRVADEKVRMPEERAGTMMVFRTFEKLSYALIMRATRPLRVGDKFVNP</sequence>
<comment type="caution">
    <text evidence="3">The sequence shown here is derived from an EMBL/GenBank/DDBJ whole genome shotgun (WGS) entry which is preliminary data.</text>
</comment>
<dbReference type="InterPro" id="IPR036779">
    <property type="entry name" value="LysM_dom_sf"/>
</dbReference>
<feature type="domain" description="LysM" evidence="2">
    <location>
        <begin position="31"/>
        <end position="79"/>
    </location>
</feature>
<dbReference type="Pfam" id="PF01476">
    <property type="entry name" value="LysM"/>
    <property type="match status" value="1"/>
</dbReference>
<dbReference type="InterPro" id="IPR018392">
    <property type="entry name" value="LysM"/>
</dbReference>
<dbReference type="Proteomes" id="UP001620597">
    <property type="component" value="Unassembled WGS sequence"/>
</dbReference>
<evidence type="ECO:0000313" key="3">
    <source>
        <dbReference type="EMBL" id="MFK4753999.1"/>
    </source>
</evidence>
<dbReference type="PANTHER" id="PTHR34700">
    <property type="entry name" value="POTASSIUM BINDING PROTEIN KBP"/>
    <property type="match status" value="1"/>
</dbReference>
<dbReference type="SMART" id="SM00257">
    <property type="entry name" value="LysM"/>
    <property type="match status" value="1"/>
</dbReference>
<evidence type="ECO:0000313" key="4">
    <source>
        <dbReference type="Proteomes" id="UP001620597"/>
    </source>
</evidence>
<keyword evidence="1" id="KW-0732">Signal</keyword>
<dbReference type="PROSITE" id="PS51782">
    <property type="entry name" value="LYSM"/>
    <property type="match status" value="1"/>
</dbReference>
<evidence type="ECO:0000256" key="1">
    <source>
        <dbReference type="SAM" id="SignalP"/>
    </source>
</evidence>